<evidence type="ECO:0000313" key="11">
    <source>
        <dbReference type="Proteomes" id="UP001595279"/>
    </source>
</evidence>
<reference evidence="11" key="1">
    <citation type="journal article" date="2019" name="Int. J. Syst. Evol. Microbiol.">
        <title>The Global Catalogue of Microorganisms (GCM) 10K type strain sequencing project: providing services to taxonomists for standard genome sequencing and annotation.</title>
        <authorList>
            <consortium name="The Broad Institute Genomics Platform"/>
            <consortium name="The Broad Institute Genome Sequencing Center for Infectious Disease"/>
            <person name="Wu L."/>
            <person name="Ma J."/>
        </authorList>
    </citation>
    <scope>NUCLEOTIDE SEQUENCE [LARGE SCALE GENOMIC DNA]</scope>
    <source>
        <strain evidence="11">KCTC 13128</strain>
    </source>
</reference>
<dbReference type="PROSITE" id="PS50850">
    <property type="entry name" value="MFS"/>
    <property type="match status" value="1"/>
</dbReference>
<accession>A0ABV7CQR3</accession>
<feature type="transmembrane region" description="Helical" evidence="8">
    <location>
        <begin position="287"/>
        <end position="310"/>
    </location>
</feature>
<dbReference type="InterPro" id="IPR011701">
    <property type="entry name" value="MFS"/>
</dbReference>
<evidence type="ECO:0000256" key="4">
    <source>
        <dbReference type="ARBA" id="ARBA00022692"/>
    </source>
</evidence>
<feature type="transmembrane region" description="Helical" evidence="8">
    <location>
        <begin position="47"/>
        <end position="65"/>
    </location>
</feature>
<name>A0ABV7CQR3_9BACI</name>
<sequence>MPNTYQGNRQILFLTTLAFFVSVLVWFNMAPFQSLIMEQMGLSRDEIGVLMLVNLALAIPARVIMGQWVDRFGPRKVFSILLMVMSIPCLLFAFGNSYSQLLVSRLLLGGIGGSFVVGIRMLSEWFPQRQAGFVQGIYAGWGNFGSAAAAFSLPGVALIFGGDNGWRFAIALTGVIALVYGVIYYFTAEDSPAGKDFKQSSSSGVMKVTSVPDLFLLMVTSFPLYGGLAVLVWSLQRTSMLPAEWVIALYILLGGLYLTRAVRIWTANWAHLKKEIPREERYSMSQVSILSISYFATFGAELAVISMLPMFYQDTFMLGAVGAGMIASSFAFTNLAARPAGGWLSDKFGRKRVLMTLLLLLGILYVSMSFLSSHWPVVIAVILTMCCSMVGQAASGSVFSLVPLVKKNNTGQVSGMVGAYGNIGSVCFLAVLHMVNPVFFFLTIGAAAFLCFGLTFFIKESQSQKTAIRSPVEEEILQAR</sequence>
<dbReference type="RefSeq" id="WP_390266742.1">
    <property type="nucleotide sequence ID" value="NZ_JBHRSA010000003.1"/>
</dbReference>
<dbReference type="SUPFAM" id="SSF103473">
    <property type="entry name" value="MFS general substrate transporter"/>
    <property type="match status" value="1"/>
</dbReference>
<evidence type="ECO:0000256" key="5">
    <source>
        <dbReference type="ARBA" id="ARBA00022989"/>
    </source>
</evidence>
<dbReference type="InterPro" id="IPR005829">
    <property type="entry name" value="Sugar_transporter_CS"/>
</dbReference>
<feature type="transmembrane region" description="Helical" evidence="8">
    <location>
        <begin position="245"/>
        <end position="266"/>
    </location>
</feature>
<organism evidence="10 11">
    <name type="scientific">Virgibacillus xinjiangensis</name>
    <dbReference type="NCBI Taxonomy" id="393090"/>
    <lineage>
        <taxon>Bacteria</taxon>
        <taxon>Bacillati</taxon>
        <taxon>Bacillota</taxon>
        <taxon>Bacilli</taxon>
        <taxon>Bacillales</taxon>
        <taxon>Bacillaceae</taxon>
        <taxon>Virgibacillus</taxon>
    </lineage>
</organism>
<feature type="transmembrane region" description="Helical" evidence="8">
    <location>
        <begin position="208"/>
        <end position="233"/>
    </location>
</feature>
<evidence type="ECO:0000259" key="9">
    <source>
        <dbReference type="PROSITE" id="PS50850"/>
    </source>
</evidence>
<protein>
    <submittedName>
        <fullName evidence="10">MFS transporter</fullName>
    </submittedName>
</protein>
<feature type="transmembrane region" description="Helical" evidence="8">
    <location>
        <begin position="138"/>
        <end position="160"/>
    </location>
</feature>
<feature type="domain" description="Major facilitator superfamily (MFS) profile" evidence="9">
    <location>
        <begin position="11"/>
        <end position="463"/>
    </location>
</feature>
<dbReference type="InterPro" id="IPR020846">
    <property type="entry name" value="MFS_dom"/>
</dbReference>
<comment type="subcellular location">
    <subcellularLocation>
        <location evidence="1">Cell membrane</location>
        <topology evidence="1">Multi-pass membrane protein</topology>
    </subcellularLocation>
</comment>
<dbReference type="InterPro" id="IPR044772">
    <property type="entry name" value="NO3_transporter"/>
</dbReference>
<evidence type="ECO:0000256" key="8">
    <source>
        <dbReference type="SAM" id="Phobius"/>
    </source>
</evidence>
<evidence type="ECO:0000256" key="6">
    <source>
        <dbReference type="ARBA" id="ARBA00023063"/>
    </source>
</evidence>
<dbReference type="Proteomes" id="UP001595279">
    <property type="component" value="Unassembled WGS sequence"/>
</dbReference>
<evidence type="ECO:0000256" key="2">
    <source>
        <dbReference type="ARBA" id="ARBA00008432"/>
    </source>
</evidence>
<keyword evidence="5 8" id="KW-1133">Transmembrane helix</keyword>
<keyword evidence="3" id="KW-0813">Transport</keyword>
<keyword evidence="4 8" id="KW-0812">Transmembrane</keyword>
<gene>
    <name evidence="10" type="ORF">ACFOGI_00445</name>
</gene>
<feature type="transmembrane region" description="Helical" evidence="8">
    <location>
        <begin position="166"/>
        <end position="187"/>
    </location>
</feature>
<evidence type="ECO:0000256" key="1">
    <source>
        <dbReference type="ARBA" id="ARBA00004651"/>
    </source>
</evidence>
<dbReference type="EMBL" id="JBHRSA010000003">
    <property type="protein sequence ID" value="MFC3038720.1"/>
    <property type="molecule type" value="Genomic_DNA"/>
</dbReference>
<feature type="transmembrane region" description="Helical" evidence="8">
    <location>
        <begin position="413"/>
        <end position="432"/>
    </location>
</feature>
<evidence type="ECO:0000256" key="3">
    <source>
        <dbReference type="ARBA" id="ARBA00022448"/>
    </source>
</evidence>
<dbReference type="InterPro" id="IPR036259">
    <property type="entry name" value="MFS_trans_sf"/>
</dbReference>
<comment type="similarity">
    <text evidence="2">Belongs to the major facilitator superfamily. Nitrate/nitrite porter (TC 2.A.1.8) family.</text>
</comment>
<evidence type="ECO:0000313" key="10">
    <source>
        <dbReference type="EMBL" id="MFC3038720.1"/>
    </source>
</evidence>
<keyword evidence="11" id="KW-1185">Reference proteome</keyword>
<dbReference type="Pfam" id="PF07690">
    <property type="entry name" value="MFS_1"/>
    <property type="match status" value="2"/>
</dbReference>
<feature type="transmembrane region" description="Helical" evidence="8">
    <location>
        <begin position="377"/>
        <end position="401"/>
    </location>
</feature>
<dbReference type="PANTHER" id="PTHR23515">
    <property type="entry name" value="HIGH-AFFINITY NITRATE TRANSPORTER 2.3"/>
    <property type="match status" value="1"/>
</dbReference>
<feature type="transmembrane region" description="Helical" evidence="8">
    <location>
        <begin position="438"/>
        <end position="458"/>
    </location>
</feature>
<feature type="transmembrane region" description="Helical" evidence="8">
    <location>
        <begin position="12"/>
        <end position="35"/>
    </location>
</feature>
<feature type="transmembrane region" description="Helical" evidence="8">
    <location>
        <begin position="77"/>
        <end position="94"/>
    </location>
</feature>
<dbReference type="PROSITE" id="PS00216">
    <property type="entry name" value="SUGAR_TRANSPORT_1"/>
    <property type="match status" value="1"/>
</dbReference>
<feature type="transmembrane region" description="Helical" evidence="8">
    <location>
        <begin position="353"/>
        <end position="371"/>
    </location>
</feature>
<feature type="transmembrane region" description="Helical" evidence="8">
    <location>
        <begin position="106"/>
        <end position="126"/>
    </location>
</feature>
<comment type="caution">
    <text evidence="10">The sequence shown here is derived from an EMBL/GenBank/DDBJ whole genome shotgun (WGS) entry which is preliminary data.</text>
</comment>
<proteinExistence type="inferred from homology"/>
<feature type="transmembrane region" description="Helical" evidence="8">
    <location>
        <begin position="316"/>
        <end position="337"/>
    </location>
</feature>
<keyword evidence="6" id="KW-0534">Nitrate assimilation</keyword>
<keyword evidence="7 8" id="KW-0472">Membrane</keyword>
<evidence type="ECO:0000256" key="7">
    <source>
        <dbReference type="ARBA" id="ARBA00023136"/>
    </source>
</evidence>
<dbReference type="Gene3D" id="1.20.1250.20">
    <property type="entry name" value="MFS general substrate transporter like domains"/>
    <property type="match status" value="2"/>
</dbReference>